<dbReference type="AlphaFoldDB" id="A0A0P0VI62"/>
<dbReference type="Proteomes" id="UP000059680">
    <property type="component" value="Chromosome 2"/>
</dbReference>
<evidence type="ECO:0000313" key="2">
    <source>
        <dbReference type="Proteomes" id="UP000059680"/>
    </source>
</evidence>
<keyword evidence="2" id="KW-1185">Reference proteome</keyword>
<sequence>MIKIFQRIRKLHLFHLVVINKTSDIKLDTSRIRVKRDLGSVLDQNFPQKRGKLHLFHLTVINKTFDIQLDTSRIRRKQDLILSCNSKGMFYVRD</sequence>
<dbReference type="EMBL" id="AP014958">
    <property type="protein sequence ID" value="BAS78325.1"/>
    <property type="molecule type" value="Genomic_DNA"/>
</dbReference>
<dbReference type="Gramene" id="Os02t0312750-01">
    <property type="protein sequence ID" value="Os02t0312750-01"/>
    <property type="gene ID" value="Os02g0312750"/>
</dbReference>
<reference evidence="1 2" key="2">
    <citation type="journal article" date="2013" name="Plant Cell Physiol.">
        <title>Rice Annotation Project Database (RAP-DB): an integrative and interactive database for rice genomics.</title>
        <authorList>
            <person name="Sakai H."/>
            <person name="Lee S.S."/>
            <person name="Tanaka T."/>
            <person name="Numa H."/>
            <person name="Kim J."/>
            <person name="Kawahara Y."/>
            <person name="Wakimoto H."/>
            <person name="Yang C.C."/>
            <person name="Iwamoto M."/>
            <person name="Abe T."/>
            <person name="Yamada Y."/>
            <person name="Muto A."/>
            <person name="Inokuchi H."/>
            <person name="Ikemura T."/>
            <person name="Matsumoto T."/>
            <person name="Sasaki T."/>
            <person name="Itoh T."/>
        </authorList>
    </citation>
    <scope>NUCLEOTIDE SEQUENCE [LARGE SCALE GENOMIC DNA]</scope>
    <source>
        <strain evidence="2">cv. Nipponbare</strain>
    </source>
</reference>
<name>A0A0P0VI62_ORYSJ</name>
<accession>A0A0P0VI62</accession>
<dbReference type="PaxDb" id="39947-A0A0P0VI62"/>
<organism evidence="1 2">
    <name type="scientific">Oryza sativa subsp. japonica</name>
    <name type="common">Rice</name>
    <dbReference type="NCBI Taxonomy" id="39947"/>
    <lineage>
        <taxon>Eukaryota</taxon>
        <taxon>Viridiplantae</taxon>
        <taxon>Streptophyta</taxon>
        <taxon>Embryophyta</taxon>
        <taxon>Tracheophyta</taxon>
        <taxon>Spermatophyta</taxon>
        <taxon>Magnoliopsida</taxon>
        <taxon>Liliopsida</taxon>
        <taxon>Poales</taxon>
        <taxon>Poaceae</taxon>
        <taxon>BOP clade</taxon>
        <taxon>Oryzoideae</taxon>
        <taxon>Oryzeae</taxon>
        <taxon>Oryzinae</taxon>
        <taxon>Oryza</taxon>
        <taxon>Oryza sativa</taxon>
    </lineage>
</organism>
<gene>
    <name evidence="1" type="ordered locus">Os02g0312750</name>
    <name evidence="1" type="ORF">OSNPB_020312750</name>
</gene>
<proteinExistence type="predicted"/>
<reference evidence="2" key="1">
    <citation type="journal article" date="2005" name="Nature">
        <title>The map-based sequence of the rice genome.</title>
        <authorList>
            <consortium name="International rice genome sequencing project (IRGSP)"/>
            <person name="Matsumoto T."/>
            <person name="Wu J."/>
            <person name="Kanamori H."/>
            <person name="Katayose Y."/>
            <person name="Fujisawa M."/>
            <person name="Namiki N."/>
            <person name="Mizuno H."/>
            <person name="Yamamoto K."/>
            <person name="Antonio B.A."/>
            <person name="Baba T."/>
            <person name="Sakata K."/>
            <person name="Nagamura Y."/>
            <person name="Aoki H."/>
            <person name="Arikawa K."/>
            <person name="Arita K."/>
            <person name="Bito T."/>
            <person name="Chiden Y."/>
            <person name="Fujitsuka N."/>
            <person name="Fukunaka R."/>
            <person name="Hamada M."/>
            <person name="Harada C."/>
            <person name="Hayashi A."/>
            <person name="Hijishita S."/>
            <person name="Honda M."/>
            <person name="Hosokawa S."/>
            <person name="Ichikawa Y."/>
            <person name="Idonuma A."/>
            <person name="Iijima M."/>
            <person name="Ikeda M."/>
            <person name="Ikeno M."/>
            <person name="Ito K."/>
            <person name="Ito S."/>
            <person name="Ito T."/>
            <person name="Ito Y."/>
            <person name="Ito Y."/>
            <person name="Iwabuchi A."/>
            <person name="Kamiya K."/>
            <person name="Karasawa W."/>
            <person name="Kurita K."/>
            <person name="Katagiri S."/>
            <person name="Kikuta A."/>
            <person name="Kobayashi H."/>
            <person name="Kobayashi N."/>
            <person name="Machita K."/>
            <person name="Maehara T."/>
            <person name="Masukawa M."/>
            <person name="Mizubayashi T."/>
            <person name="Mukai Y."/>
            <person name="Nagasaki H."/>
            <person name="Nagata Y."/>
            <person name="Naito S."/>
            <person name="Nakashima M."/>
            <person name="Nakama Y."/>
            <person name="Nakamichi Y."/>
            <person name="Nakamura M."/>
            <person name="Meguro A."/>
            <person name="Negishi M."/>
            <person name="Ohta I."/>
            <person name="Ohta T."/>
            <person name="Okamoto M."/>
            <person name="Ono N."/>
            <person name="Saji S."/>
            <person name="Sakaguchi M."/>
            <person name="Sakai K."/>
            <person name="Shibata M."/>
            <person name="Shimokawa T."/>
            <person name="Song J."/>
            <person name="Takazaki Y."/>
            <person name="Terasawa K."/>
            <person name="Tsugane M."/>
            <person name="Tsuji K."/>
            <person name="Ueda S."/>
            <person name="Waki K."/>
            <person name="Yamagata H."/>
            <person name="Yamamoto M."/>
            <person name="Yamamoto S."/>
            <person name="Yamane H."/>
            <person name="Yoshiki S."/>
            <person name="Yoshihara R."/>
            <person name="Yukawa K."/>
            <person name="Zhong H."/>
            <person name="Yano M."/>
            <person name="Yuan Q."/>
            <person name="Ouyang S."/>
            <person name="Liu J."/>
            <person name="Jones K.M."/>
            <person name="Gansberger K."/>
            <person name="Moffat K."/>
            <person name="Hill J."/>
            <person name="Bera J."/>
            <person name="Fadrosh D."/>
            <person name="Jin S."/>
            <person name="Johri S."/>
            <person name="Kim M."/>
            <person name="Overton L."/>
            <person name="Reardon M."/>
            <person name="Tsitrin T."/>
            <person name="Vuong H."/>
            <person name="Weaver B."/>
            <person name="Ciecko A."/>
            <person name="Tallon L."/>
            <person name="Jackson J."/>
            <person name="Pai G."/>
            <person name="Aken S.V."/>
            <person name="Utterback T."/>
            <person name="Reidmuller S."/>
            <person name="Feldblyum T."/>
            <person name="Hsiao J."/>
            <person name="Zismann V."/>
            <person name="Iobst S."/>
            <person name="de Vazeille A.R."/>
            <person name="Buell C.R."/>
            <person name="Ying K."/>
            <person name="Li Y."/>
            <person name="Lu T."/>
            <person name="Huang Y."/>
            <person name="Zhao Q."/>
            <person name="Feng Q."/>
            <person name="Zhang L."/>
            <person name="Zhu J."/>
            <person name="Weng Q."/>
            <person name="Mu J."/>
            <person name="Lu Y."/>
            <person name="Fan D."/>
            <person name="Liu Y."/>
            <person name="Guan J."/>
            <person name="Zhang Y."/>
            <person name="Yu S."/>
            <person name="Liu X."/>
            <person name="Zhang Y."/>
            <person name="Hong G."/>
            <person name="Han B."/>
            <person name="Choisne N."/>
            <person name="Demange N."/>
            <person name="Orjeda G."/>
            <person name="Samain S."/>
            <person name="Cattolico L."/>
            <person name="Pelletier E."/>
            <person name="Couloux A."/>
            <person name="Segurens B."/>
            <person name="Wincker P."/>
            <person name="D'Hont A."/>
            <person name="Scarpelli C."/>
            <person name="Weissenbach J."/>
            <person name="Salanoubat M."/>
            <person name="Quetier F."/>
            <person name="Yu Y."/>
            <person name="Kim H.R."/>
            <person name="Rambo T."/>
            <person name="Currie J."/>
            <person name="Collura K."/>
            <person name="Luo M."/>
            <person name="Yang T."/>
            <person name="Ammiraju J.S.S."/>
            <person name="Engler F."/>
            <person name="Soderlund C."/>
            <person name="Wing R.A."/>
            <person name="Palmer L.E."/>
            <person name="de la Bastide M."/>
            <person name="Spiegel L."/>
            <person name="Nascimento L."/>
            <person name="Zutavern T."/>
            <person name="O'Shaughnessy A."/>
            <person name="Dike S."/>
            <person name="Dedhia N."/>
            <person name="Preston R."/>
            <person name="Balija V."/>
            <person name="McCombie W.R."/>
            <person name="Chow T."/>
            <person name="Chen H."/>
            <person name="Chung M."/>
            <person name="Chen C."/>
            <person name="Shaw J."/>
            <person name="Wu H."/>
            <person name="Hsiao K."/>
            <person name="Chao Y."/>
            <person name="Chu M."/>
            <person name="Cheng C."/>
            <person name="Hour A."/>
            <person name="Lee P."/>
            <person name="Lin S."/>
            <person name="Lin Y."/>
            <person name="Liou J."/>
            <person name="Liu S."/>
            <person name="Hsing Y."/>
            <person name="Raghuvanshi S."/>
            <person name="Mohanty A."/>
            <person name="Bharti A.K."/>
            <person name="Gaur A."/>
            <person name="Gupta V."/>
            <person name="Kumar D."/>
            <person name="Ravi V."/>
            <person name="Vij S."/>
            <person name="Kapur A."/>
            <person name="Khurana P."/>
            <person name="Khurana P."/>
            <person name="Khurana J.P."/>
            <person name="Tyagi A.K."/>
            <person name="Gaikwad K."/>
            <person name="Singh A."/>
            <person name="Dalal V."/>
            <person name="Srivastava S."/>
            <person name="Dixit A."/>
            <person name="Pal A.K."/>
            <person name="Ghazi I.A."/>
            <person name="Yadav M."/>
            <person name="Pandit A."/>
            <person name="Bhargava A."/>
            <person name="Sureshbabu K."/>
            <person name="Batra K."/>
            <person name="Sharma T.R."/>
            <person name="Mohapatra T."/>
            <person name="Singh N.K."/>
            <person name="Messing J."/>
            <person name="Nelson A.B."/>
            <person name="Fuks G."/>
            <person name="Kavchok S."/>
            <person name="Keizer G."/>
            <person name="Linton E."/>
            <person name="Llaca V."/>
            <person name="Song R."/>
            <person name="Tanyolac B."/>
            <person name="Young S."/>
            <person name="Ho-Il K."/>
            <person name="Hahn J.H."/>
            <person name="Sangsakoo G."/>
            <person name="Vanavichit A."/>
            <person name="de Mattos Luiz.A.T."/>
            <person name="Zimmer P.D."/>
            <person name="Malone G."/>
            <person name="Dellagostin O."/>
            <person name="de Oliveira A.C."/>
            <person name="Bevan M."/>
            <person name="Bancroft I."/>
            <person name="Minx P."/>
            <person name="Cordum H."/>
            <person name="Wilson R."/>
            <person name="Cheng Z."/>
            <person name="Jin W."/>
            <person name="Jiang J."/>
            <person name="Leong S.A."/>
            <person name="Iwama H."/>
            <person name="Gojobori T."/>
            <person name="Itoh T."/>
            <person name="Niimura Y."/>
            <person name="Fujii Y."/>
            <person name="Habara T."/>
            <person name="Sakai H."/>
            <person name="Sato Y."/>
            <person name="Wilson G."/>
            <person name="Kumar K."/>
            <person name="McCouch S."/>
            <person name="Juretic N."/>
            <person name="Hoen D."/>
            <person name="Wright S."/>
            <person name="Bruskiewich R."/>
            <person name="Bureau T."/>
            <person name="Miyao A."/>
            <person name="Hirochika H."/>
            <person name="Nishikawa T."/>
            <person name="Kadowaki K."/>
            <person name="Sugiura M."/>
            <person name="Burr B."/>
            <person name="Sasaki T."/>
        </authorList>
    </citation>
    <scope>NUCLEOTIDE SEQUENCE [LARGE SCALE GENOMIC DNA]</scope>
    <source>
        <strain evidence="2">cv. Nipponbare</strain>
    </source>
</reference>
<protein>
    <submittedName>
        <fullName evidence="1">Os02g0312750 protein</fullName>
    </submittedName>
</protein>
<reference evidence="1 2" key="3">
    <citation type="journal article" date="2013" name="Rice">
        <title>Improvement of the Oryza sativa Nipponbare reference genome using next generation sequence and optical map data.</title>
        <authorList>
            <person name="Kawahara Y."/>
            <person name="de la Bastide M."/>
            <person name="Hamilton J.P."/>
            <person name="Kanamori H."/>
            <person name="McCombie W.R."/>
            <person name="Ouyang S."/>
            <person name="Schwartz D.C."/>
            <person name="Tanaka T."/>
            <person name="Wu J."/>
            <person name="Zhou S."/>
            <person name="Childs K.L."/>
            <person name="Davidson R.M."/>
            <person name="Lin H."/>
            <person name="Quesada-Ocampo L."/>
            <person name="Vaillancourt B."/>
            <person name="Sakai H."/>
            <person name="Lee S.S."/>
            <person name="Kim J."/>
            <person name="Numa H."/>
            <person name="Itoh T."/>
            <person name="Buell C.R."/>
            <person name="Matsumoto T."/>
        </authorList>
    </citation>
    <scope>NUCLEOTIDE SEQUENCE [LARGE SCALE GENOMIC DNA]</scope>
    <source>
        <strain evidence="2">cv. Nipponbare</strain>
    </source>
</reference>
<dbReference type="InParanoid" id="A0A0P0VI62"/>
<evidence type="ECO:0000313" key="1">
    <source>
        <dbReference type="EMBL" id="BAS78325.1"/>
    </source>
</evidence>